<dbReference type="PANTHER" id="PTHR42928">
    <property type="entry name" value="TRICARBOXYLATE-BINDING PROTEIN"/>
    <property type="match status" value="1"/>
</dbReference>
<dbReference type="Gene3D" id="3.40.190.150">
    <property type="entry name" value="Bordetella uptake gene, domain 1"/>
    <property type="match status" value="1"/>
</dbReference>
<dbReference type="InterPro" id="IPR005064">
    <property type="entry name" value="BUG"/>
</dbReference>
<dbReference type="Pfam" id="PF03401">
    <property type="entry name" value="TctC"/>
    <property type="match status" value="1"/>
</dbReference>
<dbReference type="PIRSF" id="PIRSF017082">
    <property type="entry name" value="YflP"/>
    <property type="match status" value="1"/>
</dbReference>
<dbReference type="RefSeq" id="WP_094439064.1">
    <property type="nucleotide sequence ID" value="NZ_NKDB02000007.1"/>
</dbReference>
<gene>
    <name evidence="4" type="ORF">CE154_021440</name>
</gene>
<comment type="caution">
    <text evidence="4">The sequence shown here is derived from an EMBL/GenBank/DDBJ whole genome shotgun (WGS) entry which is preliminary data.</text>
</comment>
<organism evidence="4 5">
    <name type="scientific">Alicycliphilus denitrificans</name>
    <dbReference type="NCBI Taxonomy" id="179636"/>
    <lineage>
        <taxon>Bacteria</taxon>
        <taxon>Pseudomonadati</taxon>
        <taxon>Pseudomonadota</taxon>
        <taxon>Betaproteobacteria</taxon>
        <taxon>Burkholderiales</taxon>
        <taxon>Comamonadaceae</taxon>
        <taxon>Alicycliphilus</taxon>
    </lineage>
</organism>
<dbReference type="SUPFAM" id="SSF53850">
    <property type="entry name" value="Periplasmic binding protein-like II"/>
    <property type="match status" value="1"/>
</dbReference>
<feature type="region of interest" description="Disordered" evidence="2">
    <location>
        <begin position="279"/>
        <end position="298"/>
    </location>
</feature>
<feature type="signal peptide" evidence="3">
    <location>
        <begin position="1"/>
        <end position="19"/>
    </location>
</feature>
<name>A0A3R7EWU0_9BURK</name>
<accession>A0A3R7EWU0</accession>
<comment type="similarity">
    <text evidence="1">Belongs to the UPF0065 (bug) family.</text>
</comment>
<evidence type="ECO:0000313" key="4">
    <source>
        <dbReference type="EMBL" id="RKJ93968.1"/>
    </source>
</evidence>
<evidence type="ECO:0000256" key="3">
    <source>
        <dbReference type="SAM" id="SignalP"/>
    </source>
</evidence>
<dbReference type="EMBL" id="NKDB02000007">
    <property type="protein sequence ID" value="RKJ93968.1"/>
    <property type="molecule type" value="Genomic_DNA"/>
</dbReference>
<evidence type="ECO:0000256" key="2">
    <source>
        <dbReference type="SAM" id="MobiDB-lite"/>
    </source>
</evidence>
<reference evidence="4 5" key="1">
    <citation type="submission" date="2018-09" db="EMBL/GenBank/DDBJ databases">
        <title>Genome comparison of Alicycliphilus sp. BQ1, a polyurethanolytic bacterium, with its closest phylogenetic relatives Alicycliphilus denitrificans BC and K601, unable to attack polyurethane.</title>
        <authorList>
            <person name="Loza-Tavera H."/>
            <person name="Lozano L."/>
            <person name="Cevallos M."/>
            <person name="Maya-Lucas O."/>
            <person name="Garcia-Mena J."/>
            <person name="Hernandez J."/>
        </authorList>
    </citation>
    <scope>NUCLEOTIDE SEQUENCE [LARGE SCALE GENOMIC DNA]</scope>
    <source>
        <strain evidence="4 5">BQ1</strain>
    </source>
</reference>
<evidence type="ECO:0000256" key="1">
    <source>
        <dbReference type="ARBA" id="ARBA00006987"/>
    </source>
</evidence>
<sequence length="317" mass="33195">MRKLFVTLLASLSSAAAVADFPEKPITFVVPYAAGGPADLIGRAVARQVSQLSGQPVIVENRAGAGGNIAGDYVARAPKDGYTLLFGSSPVLVMNPALYKNLKFDPLTDFQPIADFGSLPNAVLVSEGAGITSVSDLVAKGKTTPLSYASAGSGGTTHLSGVLFGQKTNAQMLHVPYKGSGPALQALLGNQVMATFTDIFTAKPFVDGGQLKMLAVTSDHRSLLFPSIPTLAEAGVKGVNIHVFFALLAPSGIPDAVKQKLSSLSQAALKSPELRKQLESRGLDIPSNNTPEELSHKMRRETQEWAVIIRASGASLD</sequence>
<dbReference type="AlphaFoldDB" id="A0A3R7EWU0"/>
<dbReference type="Proteomes" id="UP000216225">
    <property type="component" value="Unassembled WGS sequence"/>
</dbReference>
<proteinExistence type="inferred from homology"/>
<dbReference type="PANTHER" id="PTHR42928:SF5">
    <property type="entry name" value="BLR1237 PROTEIN"/>
    <property type="match status" value="1"/>
</dbReference>
<evidence type="ECO:0000313" key="5">
    <source>
        <dbReference type="Proteomes" id="UP000216225"/>
    </source>
</evidence>
<keyword evidence="3" id="KW-0732">Signal</keyword>
<feature type="chain" id="PRO_5018630739" evidence="3">
    <location>
        <begin position="20"/>
        <end position="317"/>
    </location>
</feature>
<protein>
    <submittedName>
        <fullName evidence="4">Tripartite tricarboxylate transporter substrate binding protein</fullName>
    </submittedName>
</protein>
<dbReference type="Gene3D" id="3.40.190.10">
    <property type="entry name" value="Periplasmic binding protein-like II"/>
    <property type="match status" value="1"/>
</dbReference>
<dbReference type="InterPro" id="IPR042100">
    <property type="entry name" value="Bug_dom1"/>
</dbReference>
<dbReference type="CDD" id="cd07012">
    <property type="entry name" value="PBP2_Bug_TTT"/>
    <property type="match status" value="1"/>
</dbReference>